<dbReference type="NCBIfam" id="TIGR02188">
    <property type="entry name" value="Ac_CoA_lig_AcsA"/>
    <property type="match status" value="1"/>
</dbReference>
<organism evidence="10 11">
    <name type="scientific">Nitrososphaera viennensis EN76</name>
    <dbReference type="NCBI Taxonomy" id="926571"/>
    <lineage>
        <taxon>Archaea</taxon>
        <taxon>Nitrososphaerota</taxon>
        <taxon>Nitrososphaeria</taxon>
        <taxon>Nitrososphaerales</taxon>
        <taxon>Nitrososphaeraceae</taxon>
        <taxon>Nitrososphaera</taxon>
    </lineage>
</organism>
<dbReference type="InterPro" id="IPR045851">
    <property type="entry name" value="AMP-bd_C_sf"/>
</dbReference>
<evidence type="ECO:0000256" key="2">
    <source>
        <dbReference type="ARBA" id="ARBA00013275"/>
    </source>
</evidence>
<dbReference type="Pfam" id="PF16177">
    <property type="entry name" value="ACAS_N"/>
    <property type="match status" value="1"/>
</dbReference>
<dbReference type="FunFam" id="3.40.50.12780:FF:000001">
    <property type="entry name" value="Acetyl-coenzyme A synthetase"/>
    <property type="match status" value="1"/>
</dbReference>
<feature type="domain" description="AMP-binding enzyme C-terminal" evidence="8">
    <location>
        <begin position="532"/>
        <end position="610"/>
    </location>
</feature>
<dbReference type="GO" id="GO:0003987">
    <property type="term" value="F:acetate-CoA ligase activity"/>
    <property type="evidence" value="ECO:0007669"/>
    <property type="project" value="UniProtKB-UniRule"/>
</dbReference>
<dbReference type="GO" id="GO:0016208">
    <property type="term" value="F:AMP binding"/>
    <property type="evidence" value="ECO:0007669"/>
    <property type="project" value="InterPro"/>
</dbReference>
<dbReference type="SUPFAM" id="SSF56801">
    <property type="entry name" value="Acetyl-CoA synthetase-like"/>
    <property type="match status" value="1"/>
</dbReference>
<evidence type="ECO:0000256" key="6">
    <source>
        <dbReference type="NCBIfam" id="TIGR02188"/>
    </source>
</evidence>
<dbReference type="PANTHER" id="PTHR24095:SF14">
    <property type="entry name" value="ACETYL-COENZYME A SYNTHETASE 1"/>
    <property type="match status" value="1"/>
</dbReference>
<evidence type="ECO:0000313" key="10">
    <source>
        <dbReference type="EMBL" id="AIC15238.1"/>
    </source>
</evidence>
<dbReference type="GO" id="GO:0043427">
    <property type="term" value="P:carbon fixation by 3-hydroxypropionate cycle"/>
    <property type="evidence" value="ECO:0007669"/>
    <property type="project" value="UniProtKB-ARBA"/>
</dbReference>
<dbReference type="STRING" id="926571.NVIE_010120"/>
<dbReference type="GO" id="GO:0043955">
    <property type="term" value="F:3-hydroxypropionyl-CoA synthetase activity"/>
    <property type="evidence" value="ECO:0007669"/>
    <property type="project" value="UniProtKB-ARBA"/>
</dbReference>
<dbReference type="Proteomes" id="UP000027093">
    <property type="component" value="Chromosome"/>
</dbReference>
<dbReference type="KEGG" id="nvn:NVIE_010120"/>
<dbReference type="Pfam" id="PF13193">
    <property type="entry name" value="AMP-binding_C"/>
    <property type="match status" value="1"/>
</dbReference>
<dbReference type="Gene3D" id="3.40.50.12780">
    <property type="entry name" value="N-terminal domain of ligase-like"/>
    <property type="match status" value="1"/>
</dbReference>
<dbReference type="InterPro" id="IPR025110">
    <property type="entry name" value="AMP-bd_C"/>
</dbReference>
<dbReference type="CDD" id="cd05966">
    <property type="entry name" value="ACS"/>
    <property type="match status" value="1"/>
</dbReference>
<evidence type="ECO:0000313" key="11">
    <source>
        <dbReference type="Proteomes" id="UP000027093"/>
    </source>
</evidence>
<evidence type="ECO:0000259" key="8">
    <source>
        <dbReference type="Pfam" id="PF13193"/>
    </source>
</evidence>
<dbReference type="PROSITE" id="PS00455">
    <property type="entry name" value="AMP_BINDING"/>
    <property type="match status" value="1"/>
</dbReference>
<gene>
    <name evidence="10" type="primary">acsA1</name>
    <name evidence="10" type="ORF">NVIE_010120</name>
</gene>
<evidence type="ECO:0000259" key="7">
    <source>
        <dbReference type="Pfam" id="PF00501"/>
    </source>
</evidence>
<evidence type="ECO:0000256" key="1">
    <source>
        <dbReference type="ARBA" id="ARBA00006432"/>
    </source>
</evidence>
<dbReference type="HOGENOM" id="CLU_000022_3_6_2"/>
<accession>A0A060HI65</accession>
<dbReference type="NCBIfam" id="NF001208">
    <property type="entry name" value="PRK00174.1"/>
    <property type="match status" value="1"/>
</dbReference>
<evidence type="ECO:0000256" key="4">
    <source>
        <dbReference type="ARBA" id="ARBA00022741"/>
    </source>
</evidence>
<keyword evidence="5" id="KW-0067">ATP-binding</keyword>
<sequence>MMYIYLSGPPSKLYEESSEVKVTVRPGMALEDMSKEALSDPEKFWAEQARGLDWHRQWDRVLDWNPPFARWFSGGLLNASVNCLDRHVTTETKNKAAIIWESESGESRTLTYFQLYRYVNRFANVLKGLGVQKGDRVTIYMPMVPELPVAMLACARIGATHSVVFSGFSSQALVDRVNDAQSKVIVTADGGFRKGKLVDLKRVVDESLAQTPSVQHVVVFRRAGNDVRMGPKDVWWHEAIEKAPMFCPPEMVESTHPLYILYTSGTTGKPKGVMHGTAGYLVHLYATAKWVFDFNKSDIFFCTADIGWVTGHSYIVYAPLMHGITEIMYDGAPDYPRPDRYWAVAEKHGATILYTTPTALRMYMKYGDAIPNSFDLSFLRLLGTVGEPINPEVWQWYFTTIGKERCPIIDTWWQTETGGIMLSACTGVDFVPMKPGSATFPVPGVDAVVVDDSGSPVPPGTKGYLVVRKPWPGMLLSLWGDDEKYRKTYWSKFEGVYYPGDYALVDKDGYLWLLGRADDVLKVAGHRLGTMELESAFVAHKAIAEAAVASRPDSTKGESIIAFLVAKEGVAASDALRKDIVEHIRKTVGPIATPDEVYFVGKLPKTRSGKIMRRLLKAIASGDKIGDITTLEDGAAIDEVRHAYDELKKAVG</sequence>
<evidence type="ECO:0000259" key="9">
    <source>
        <dbReference type="Pfam" id="PF16177"/>
    </source>
</evidence>
<feature type="domain" description="Acetyl-coenzyme A synthetase N-terminal" evidence="9">
    <location>
        <begin position="31"/>
        <end position="83"/>
    </location>
</feature>
<protein>
    <recommendedName>
        <fullName evidence="2 6">Acetate--CoA ligase</fullName>
        <ecNumber evidence="2 6">6.2.1.1</ecNumber>
    </recommendedName>
</protein>
<dbReference type="Gene3D" id="3.30.300.30">
    <property type="match status" value="1"/>
</dbReference>
<dbReference type="GO" id="GO:0005524">
    <property type="term" value="F:ATP binding"/>
    <property type="evidence" value="ECO:0007669"/>
    <property type="project" value="UniProtKB-KW"/>
</dbReference>
<dbReference type="InterPro" id="IPR011904">
    <property type="entry name" value="Ac_CoA_lig"/>
</dbReference>
<dbReference type="InterPro" id="IPR000873">
    <property type="entry name" value="AMP-dep_synth/lig_dom"/>
</dbReference>
<comment type="similarity">
    <text evidence="1">Belongs to the ATP-dependent AMP-binding enzyme family.</text>
</comment>
<dbReference type="InterPro" id="IPR020845">
    <property type="entry name" value="AMP-binding_CS"/>
</dbReference>
<feature type="domain" description="AMP-dependent synthetase/ligase" evidence="7">
    <location>
        <begin position="90"/>
        <end position="471"/>
    </location>
</feature>
<keyword evidence="4" id="KW-0547">Nucleotide-binding</keyword>
<dbReference type="AlphaFoldDB" id="A0A060HI65"/>
<dbReference type="EMBL" id="CP007536">
    <property type="protein sequence ID" value="AIC15238.1"/>
    <property type="molecule type" value="Genomic_DNA"/>
</dbReference>
<name>A0A060HI65_9ARCH</name>
<dbReference type="PANTHER" id="PTHR24095">
    <property type="entry name" value="ACETYL-COENZYME A SYNTHETASE"/>
    <property type="match status" value="1"/>
</dbReference>
<keyword evidence="11" id="KW-1185">Reference proteome</keyword>
<dbReference type="GO" id="GO:0019427">
    <property type="term" value="P:acetyl-CoA biosynthetic process from acetate"/>
    <property type="evidence" value="ECO:0007669"/>
    <property type="project" value="UniProtKB-UniRule"/>
</dbReference>
<dbReference type="Pfam" id="PF00501">
    <property type="entry name" value="AMP-binding"/>
    <property type="match status" value="1"/>
</dbReference>
<dbReference type="InterPro" id="IPR042099">
    <property type="entry name" value="ANL_N_sf"/>
</dbReference>
<evidence type="ECO:0000256" key="5">
    <source>
        <dbReference type="ARBA" id="ARBA00022840"/>
    </source>
</evidence>
<evidence type="ECO:0000256" key="3">
    <source>
        <dbReference type="ARBA" id="ARBA00022598"/>
    </source>
</evidence>
<proteinExistence type="inferred from homology"/>
<dbReference type="EC" id="6.2.1.1" evidence="2 6"/>
<keyword evidence="3 10" id="KW-0436">Ligase</keyword>
<reference evidence="10 11" key="1">
    <citation type="journal article" date="2014" name="Int. J. Syst. Evol. Microbiol.">
        <title>Nitrososphaera viennensis gen. nov., sp. nov., an aerobic and mesophilic, ammonia-oxidizing archaeon from soil and a member of the archaeal phylum Thaumarchaeota.</title>
        <authorList>
            <person name="Stieglmeier M."/>
            <person name="Klingl A."/>
            <person name="Alves R.J."/>
            <person name="Rittmann S.K."/>
            <person name="Melcher M."/>
            <person name="Leisch N."/>
            <person name="Schleper C."/>
        </authorList>
    </citation>
    <scope>NUCLEOTIDE SEQUENCE [LARGE SCALE GENOMIC DNA]</scope>
    <source>
        <strain evidence="10">EN76</strain>
    </source>
</reference>
<dbReference type="InterPro" id="IPR032387">
    <property type="entry name" value="ACAS_N"/>
</dbReference>